<dbReference type="OrthoDB" id="1394818at2759"/>
<dbReference type="InterPro" id="IPR001611">
    <property type="entry name" value="Leu-rich_rpt"/>
</dbReference>
<evidence type="ECO:0000256" key="6">
    <source>
        <dbReference type="ARBA" id="ARBA00022989"/>
    </source>
</evidence>
<evidence type="ECO:0000256" key="3">
    <source>
        <dbReference type="ARBA" id="ARBA00022692"/>
    </source>
</evidence>
<evidence type="ECO:0000313" key="10">
    <source>
        <dbReference type="EMBL" id="RWR84953.1"/>
    </source>
</evidence>
<evidence type="ECO:0000256" key="5">
    <source>
        <dbReference type="ARBA" id="ARBA00022737"/>
    </source>
</evidence>
<dbReference type="GO" id="GO:0016020">
    <property type="term" value="C:membrane"/>
    <property type="evidence" value="ECO:0007669"/>
    <property type="project" value="UniProtKB-SubCell"/>
</dbReference>
<dbReference type="AlphaFoldDB" id="A0A3S3MYM5"/>
<evidence type="ECO:0000313" key="11">
    <source>
        <dbReference type="Proteomes" id="UP000283530"/>
    </source>
</evidence>
<dbReference type="InterPro" id="IPR046956">
    <property type="entry name" value="RLP23-like"/>
</dbReference>
<evidence type="ECO:0000256" key="7">
    <source>
        <dbReference type="ARBA" id="ARBA00023136"/>
    </source>
</evidence>
<keyword evidence="4" id="KW-0732">Signal</keyword>
<evidence type="ECO:0000256" key="2">
    <source>
        <dbReference type="ARBA" id="ARBA00022614"/>
    </source>
</evidence>
<dbReference type="PANTHER" id="PTHR48061:SF2">
    <property type="entry name" value="RECEPTOR LIKE PROTEIN 30-LIKE"/>
    <property type="match status" value="1"/>
</dbReference>
<evidence type="ECO:0000256" key="4">
    <source>
        <dbReference type="ARBA" id="ARBA00022729"/>
    </source>
</evidence>
<dbReference type="InterPro" id="IPR013210">
    <property type="entry name" value="LRR_N_plant-typ"/>
</dbReference>
<dbReference type="PANTHER" id="PTHR48061">
    <property type="entry name" value="LEUCINE-RICH REPEAT RECEPTOR PROTEIN KINASE EMS1-LIKE-RELATED"/>
    <property type="match status" value="1"/>
</dbReference>
<sequence>MQLLMLSQASLPFSFNGSNNGPSSNCVHHEKLALLQLKSGFLIERGYYNSSSRLDSWNPAIDCCSWEGITCDEGTSHVIGLDLSSCLDVECSWIKGRIDPSLFHLRSLQKLNLSWNYFYPHPIPSGLGHLTNLTHLNLSYSEFTGQIPLEISRLAKLVSLDLSDYFQGPSYNLMLKNPNLTTLVGNLSSLQELFLDRVSISGEHGGKWAQAISNAMPNLQRLSLRDCGLQGPIDLSLFRILDLSQLSLDGNNLSIVVPDFLDNPHLAIGFPKFSQNKALQSLLLGNTTFQKKLLDSINNLKFLKKLSARNCNISGSLPSSIANLIQLEHLGLSSNNFSGTIPSSYGGSNHAKHKWVADSRRLYFVFYCKQWLSGPWPCRLTQHTYFS</sequence>
<feature type="domain" description="Leucine-rich repeat-containing N-terminal plant-type" evidence="9">
    <location>
        <begin position="29"/>
        <end position="72"/>
    </location>
</feature>
<dbReference type="STRING" id="337451.A0A3S3MYM5"/>
<comment type="caution">
    <text evidence="10">The sequence shown here is derived from an EMBL/GenBank/DDBJ whole genome shotgun (WGS) entry which is preliminary data.</text>
</comment>
<dbReference type="InterPro" id="IPR032675">
    <property type="entry name" value="LRR_dom_sf"/>
</dbReference>
<keyword evidence="2" id="KW-0433">Leucine-rich repeat</keyword>
<keyword evidence="6" id="KW-1133">Transmembrane helix</keyword>
<keyword evidence="10" id="KW-0675">Receptor</keyword>
<keyword evidence="5" id="KW-0677">Repeat</keyword>
<dbReference type="SUPFAM" id="SSF52047">
    <property type="entry name" value="RNI-like"/>
    <property type="match status" value="1"/>
</dbReference>
<proteinExistence type="predicted"/>
<evidence type="ECO:0000259" key="9">
    <source>
        <dbReference type="Pfam" id="PF08263"/>
    </source>
</evidence>
<keyword evidence="7" id="KW-0472">Membrane</keyword>
<protein>
    <submittedName>
        <fullName evidence="10">Receptor-like protein 12 isoform X1</fullName>
    </submittedName>
</protein>
<keyword evidence="11" id="KW-1185">Reference proteome</keyword>
<organism evidence="10 11">
    <name type="scientific">Cinnamomum micranthum f. kanehirae</name>
    <dbReference type="NCBI Taxonomy" id="337451"/>
    <lineage>
        <taxon>Eukaryota</taxon>
        <taxon>Viridiplantae</taxon>
        <taxon>Streptophyta</taxon>
        <taxon>Embryophyta</taxon>
        <taxon>Tracheophyta</taxon>
        <taxon>Spermatophyta</taxon>
        <taxon>Magnoliopsida</taxon>
        <taxon>Magnoliidae</taxon>
        <taxon>Laurales</taxon>
        <taxon>Lauraceae</taxon>
        <taxon>Cinnamomum</taxon>
    </lineage>
</organism>
<keyword evidence="8" id="KW-0325">Glycoprotein</keyword>
<evidence type="ECO:0000256" key="1">
    <source>
        <dbReference type="ARBA" id="ARBA00004479"/>
    </source>
</evidence>
<evidence type="ECO:0000256" key="8">
    <source>
        <dbReference type="ARBA" id="ARBA00023180"/>
    </source>
</evidence>
<dbReference type="Proteomes" id="UP000283530">
    <property type="component" value="Unassembled WGS sequence"/>
</dbReference>
<dbReference type="EMBL" id="QPKB01000005">
    <property type="protein sequence ID" value="RWR84953.1"/>
    <property type="molecule type" value="Genomic_DNA"/>
</dbReference>
<keyword evidence="3" id="KW-0812">Transmembrane</keyword>
<gene>
    <name evidence="10" type="ORF">CKAN_01378900</name>
</gene>
<reference evidence="10 11" key="1">
    <citation type="journal article" date="2019" name="Nat. Plants">
        <title>Stout camphor tree genome fills gaps in understanding of flowering plant genome evolution.</title>
        <authorList>
            <person name="Chaw S.M."/>
            <person name="Liu Y.C."/>
            <person name="Wu Y.W."/>
            <person name="Wang H.Y."/>
            <person name="Lin C.I."/>
            <person name="Wu C.S."/>
            <person name="Ke H.M."/>
            <person name="Chang L.Y."/>
            <person name="Hsu C.Y."/>
            <person name="Yang H.T."/>
            <person name="Sudianto E."/>
            <person name="Hsu M.H."/>
            <person name="Wu K.P."/>
            <person name="Wang L.N."/>
            <person name="Leebens-Mack J.H."/>
            <person name="Tsai I.J."/>
        </authorList>
    </citation>
    <scope>NUCLEOTIDE SEQUENCE [LARGE SCALE GENOMIC DNA]</scope>
    <source>
        <strain evidence="11">cv. Chaw 1501</strain>
        <tissue evidence="10">Young leaves</tissue>
    </source>
</reference>
<dbReference type="Pfam" id="PF00560">
    <property type="entry name" value="LRR_1"/>
    <property type="match status" value="4"/>
</dbReference>
<comment type="subcellular location">
    <subcellularLocation>
        <location evidence="1">Membrane</location>
        <topology evidence="1">Single-pass type I membrane protein</topology>
    </subcellularLocation>
</comment>
<dbReference type="Gene3D" id="3.80.10.10">
    <property type="entry name" value="Ribonuclease Inhibitor"/>
    <property type="match status" value="3"/>
</dbReference>
<dbReference type="Pfam" id="PF08263">
    <property type="entry name" value="LRRNT_2"/>
    <property type="match status" value="1"/>
</dbReference>
<name>A0A3S3MYM5_9MAGN</name>
<accession>A0A3S3MYM5</accession>